<accession>A0A319EY19</accession>
<dbReference type="EMBL" id="KZ826343">
    <property type="protein sequence ID" value="PYI07179.1"/>
    <property type="molecule type" value="Genomic_DNA"/>
</dbReference>
<sequence length="330" mass="34996">KEIDLLTGRGHFSRLGIVRRKPARADAPSTLSKSCSDKLALRQVSSLISAEMGLLVAVTPEAYLAGVVMPAAEVSNQGCERAFGPGGRMGSLSRPQHQHEGGIDRGEGYTYTPFHILPVRNETIDEIWQYSKPPSRNTKCKPGTISAIWTAAPSSLSSSSSPSANGDHHDIHSAQNGAKQLPKLNGSRTGLYETVINGMKQGFKASAPVGKGASALSRARMWGGLRDLSLSLSPSLVGACGGGDGDGGVEGIREGEGEGWVRKVSEVAAASSYAEFKKAVLATPAGRARQRAMQEAKKVLVPWVPNEGDDGWGLDVLMIDNKSHGMKRKR</sequence>
<evidence type="ECO:0000313" key="2">
    <source>
        <dbReference type="EMBL" id="PYI07179.1"/>
    </source>
</evidence>
<dbReference type="GO" id="GO:0002100">
    <property type="term" value="P:tRNA wobble adenosine to inosine editing"/>
    <property type="evidence" value="ECO:0007669"/>
    <property type="project" value="InterPro"/>
</dbReference>
<dbReference type="OrthoDB" id="10268011at2759"/>
<name>A0A319EY19_ASPSB</name>
<reference evidence="2 3" key="1">
    <citation type="submission" date="2018-02" db="EMBL/GenBank/DDBJ databases">
        <title>The genomes of Aspergillus section Nigri reveals drivers in fungal speciation.</title>
        <authorList>
            <consortium name="DOE Joint Genome Institute"/>
            <person name="Vesth T.C."/>
            <person name="Nybo J."/>
            <person name="Theobald S."/>
            <person name="Brandl J."/>
            <person name="Frisvad J.C."/>
            <person name="Nielsen K.F."/>
            <person name="Lyhne E.K."/>
            <person name="Kogle M.E."/>
            <person name="Kuo A."/>
            <person name="Riley R."/>
            <person name="Clum A."/>
            <person name="Nolan M."/>
            <person name="Lipzen A."/>
            <person name="Salamov A."/>
            <person name="Henrissat B."/>
            <person name="Wiebenga A."/>
            <person name="De vries R.P."/>
            <person name="Grigoriev I.V."/>
            <person name="Mortensen U.H."/>
            <person name="Andersen M.R."/>
            <person name="Baker S.E."/>
        </authorList>
    </citation>
    <scope>NUCLEOTIDE SEQUENCE [LARGE SCALE GENOMIC DNA]</scope>
    <source>
        <strain evidence="2 3">CBS 121057</strain>
    </source>
</reference>
<dbReference type="InterPro" id="IPR042935">
    <property type="entry name" value="Tad1"/>
</dbReference>
<evidence type="ECO:0000256" key="1">
    <source>
        <dbReference type="SAM" id="MobiDB-lite"/>
    </source>
</evidence>
<dbReference type="AlphaFoldDB" id="A0A319EY19"/>
<evidence type="ECO:0008006" key="4">
    <source>
        <dbReference type="Google" id="ProtNLM"/>
    </source>
</evidence>
<dbReference type="PANTHER" id="PTHR47803">
    <property type="entry name" value="TRNA-SPECIFIC ADENOSINE DEAMINASE 1"/>
    <property type="match status" value="1"/>
</dbReference>
<dbReference type="GO" id="GO:0043829">
    <property type="term" value="F:tRNA-specific adenosine-37 deaminase activity"/>
    <property type="evidence" value="ECO:0007669"/>
    <property type="project" value="TreeGrafter"/>
</dbReference>
<dbReference type="PANTHER" id="PTHR47803:SF1">
    <property type="entry name" value="TRNA-SPECIFIC ADENOSINE DEAMINASE 1"/>
    <property type="match status" value="1"/>
</dbReference>
<proteinExistence type="predicted"/>
<gene>
    <name evidence="2" type="ORF">BO78DRAFT_313451</name>
</gene>
<dbReference type="VEuPathDB" id="FungiDB:BO78DRAFT_313451"/>
<evidence type="ECO:0000313" key="3">
    <source>
        <dbReference type="Proteomes" id="UP000248423"/>
    </source>
</evidence>
<feature type="region of interest" description="Disordered" evidence="1">
    <location>
        <begin position="156"/>
        <end position="185"/>
    </location>
</feature>
<protein>
    <recommendedName>
        <fullName evidence="4">A to I editase domain-containing protein</fullName>
    </recommendedName>
</protein>
<dbReference type="Proteomes" id="UP000248423">
    <property type="component" value="Unassembled WGS sequence"/>
</dbReference>
<keyword evidence="3" id="KW-1185">Reference proteome</keyword>
<feature type="non-terminal residue" evidence="2">
    <location>
        <position position="1"/>
    </location>
</feature>
<dbReference type="STRING" id="1448318.A0A319EY19"/>
<organism evidence="2 3">
    <name type="scientific">Aspergillus sclerotiicarbonarius (strain CBS 121057 / IBT 28362)</name>
    <dbReference type="NCBI Taxonomy" id="1448318"/>
    <lineage>
        <taxon>Eukaryota</taxon>
        <taxon>Fungi</taxon>
        <taxon>Dikarya</taxon>
        <taxon>Ascomycota</taxon>
        <taxon>Pezizomycotina</taxon>
        <taxon>Eurotiomycetes</taxon>
        <taxon>Eurotiomycetidae</taxon>
        <taxon>Eurotiales</taxon>
        <taxon>Aspergillaceae</taxon>
        <taxon>Aspergillus</taxon>
        <taxon>Aspergillus subgen. Circumdati</taxon>
    </lineage>
</organism>